<dbReference type="Proteomes" id="UP000494165">
    <property type="component" value="Unassembled WGS sequence"/>
</dbReference>
<protein>
    <submittedName>
        <fullName evidence="2">Uncharacterized protein</fullName>
    </submittedName>
</protein>
<accession>A0A8S1C1W7</accession>
<keyword evidence="1" id="KW-0812">Transmembrane</keyword>
<evidence type="ECO:0000256" key="1">
    <source>
        <dbReference type="SAM" id="Phobius"/>
    </source>
</evidence>
<name>A0A8S1C1W7_9INSE</name>
<comment type="caution">
    <text evidence="2">The sequence shown here is derived from an EMBL/GenBank/DDBJ whole genome shotgun (WGS) entry which is preliminary data.</text>
</comment>
<evidence type="ECO:0000313" key="2">
    <source>
        <dbReference type="EMBL" id="CAB3362151.1"/>
    </source>
</evidence>
<feature type="transmembrane region" description="Helical" evidence="1">
    <location>
        <begin position="6"/>
        <end position="27"/>
    </location>
</feature>
<organism evidence="2 3">
    <name type="scientific">Cloeon dipterum</name>
    <dbReference type="NCBI Taxonomy" id="197152"/>
    <lineage>
        <taxon>Eukaryota</taxon>
        <taxon>Metazoa</taxon>
        <taxon>Ecdysozoa</taxon>
        <taxon>Arthropoda</taxon>
        <taxon>Hexapoda</taxon>
        <taxon>Insecta</taxon>
        <taxon>Pterygota</taxon>
        <taxon>Palaeoptera</taxon>
        <taxon>Ephemeroptera</taxon>
        <taxon>Pisciforma</taxon>
        <taxon>Baetidae</taxon>
        <taxon>Cloeon</taxon>
    </lineage>
</organism>
<gene>
    <name evidence="2" type="ORF">CLODIP_2_CD01816</name>
</gene>
<keyword evidence="3" id="KW-1185">Reference proteome</keyword>
<keyword evidence="1" id="KW-0472">Membrane</keyword>
<keyword evidence="1" id="KW-1133">Transmembrane helix</keyword>
<reference evidence="2 3" key="1">
    <citation type="submission" date="2020-04" db="EMBL/GenBank/DDBJ databases">
        <authorList>
            <person name="Alioto T."/>
            <person name="Alioto T."/>
            <person name="Gomez Garrido J."/>
        </authorList>
    </citation>
    <scope>NUCLEOTIDE SEQUENCE [LARGE SCALE GENOMIC DNA]</scope>
</reference>
<sequence length="73" mass="8618">MKLFLLALSFGLRVFAFLILPIAFFVLRTRKDPRIKNKLDKFNGPMQQVSSAHWHVLLIHWQRFSCVIQLANH</sequence>
<proteinExistence type="predicted"/>
<dbReference type="AlphaFoldDB" id="A0A8S1C1W7"/>
<dbReference type="EMBL" id="CADEPI010000007">
    <property type="protein sequence ID" value="CAB3362151.1"/>
    <property type="molecule type" value="Genomic_DNA"/>
</dbReference>
<evidence type="ECO:0000313" key="3">
    <source>
        <dbReference type="Proteomes" id="UP000494165"/>
    </source>
</evidence>